<evidence type="ECO:0000259" key="1">
    <source>
        <dbReference type="Pfam" id="PF09324"/>
    </source>
</evidence>
<dbReference type="PANTHER" id="PTHR10663:SF375">
    <property type="entry name" value="LD29171P"/>
    <property type="match status" value="1"/>
</dbReference>
<dbReference type="EMBL" id="KN716794">
    <property type="protein sequence ID" value="KJH41582.1"/>
    <property type="molecule type" value="Genomic_DNA"/>
</dbReference>
<gene>
    <name evidence="2" type="ORF">DICVIV_12441</name>
</gene>
<dbReference type="Pfam" id="PF09324">
    <property type="entry name" value="Sec7-like_HDS"/>
    <property type="match status" value="1"/>
</dbReference>
<reference evidence="3" key="2">
    <citation type="journal article" date="2016" name="Sci. Rep.">
        <title>Dictyocaulus viviparus genome, variome and transcriptome elucidate lungworm biology and support future intervention.</title>
        <authorList>
            <person name="McNulty S.N."/>
            <person name="Strube C."/>
            <person name="Rosa B.A."/>
            <person name="Martin J.C."/>
            <person name="Tyagi R."/>
            <person name="Choi Y.J."/>
            <person name="Wang Q."/>
            <person name="Hallsworth Pepin K."/>
            <person name="Zhang X."/>
            <person name="Ozersky P."/>
            <person name="Wilson R.K."/>
            <person name="Sternberg P.W."/>
            <person name="Gasser R.B."/>
            <person name="Mitreva M."/>
        </authorList>
    </citation>
    <scope>NUCLEOTIDE SEQUENCE [LARGE SCALE GENOMIC DNA]</scope>
    <source>
        <strain evidence="3">HannoverDv2000</strain>
    </source>
</reference>
<dbReference type="AlphaFoldDB" id="A0A0D8XCT1"/>
<name>A0A0D8XCT1_DICVI</name>
<feature type="domain" description="Mon2/Sec7/BIG1-like HDS" evidence="1">
    <location>
        <begin position="227"/>
        <end position="253"/>
    </location>
</feature>
<dbReference type="InterPro" id="IPR015403">
    <property type="entry name" value="Mon2/Sec7/BIG1-like_HDS"/>
</dbReference>
<evidence type="ECO:0000313" key="3">
    <source>
        <dbReference type="Proteomes" id="UP000053766"/>
    </source>
</evidence>
<dbReference type="OrthoDB" id="18431at2759"/>
<proteinExistence type="predicted"/>
<dbReference type="STRING" id="29172.A0A0D8XCT1"/>
<evidence type="ECO:0000313" key="2">
    <source>
        <dbReference type="EMBL" id="KJH41582.1"/>
    </source>
</evidence>
<dbReference type="PANTHER" id="PTHR10663">
    <property type="entry name" value="GUANYL-NUCLEOTIDE EXCHANGE FACTOR"/>
    <property type="match status" value="1"/>
</dbReference>
<dbReference type="Proteomes" id="UP000053766">
    <property type="component" value="Unassembled WGS sequence"/>
</dbReference>
<protein>
    <recommendedName>
        <fullName evidence="1">Mon2/Sec7/BIG1-like HDS domain-containing protein</fullName>
    </recommendedName>
</protein>
<reference evidence="2 3" key="1">
    <citation type="submission" date="2013-11" db="EMBL/GenBank/DDBJ databases">
        <title>Draft genome of the bovine lungworm Dictyocaulus viviparus.</title>
        <authorList>
            <person name="Mitreva M."/>
        </authorList>
    </citation>
    <scope>NUCLEOTIDE SEQUENCE [LARGE SCALE GENOMIC DNA]</scope>
    <source>
        <strain evidence="2 3">HannoverDv2000</strain>
    </source>
</reference>
<sequence>MSDDIEEWFLCIRGFRLGIRAACVLRSRLERNAFIQALARFTLLTAKNALGEMKGKNIEAIKLLLAIGDEDGDFLEDNWIDVIRCISQLELAQLIGTGLNVMKSTGALDERTLATLQGALGETSSQAVVVAVDRIFQGSCRLTSDAIVSFVRALCAVSKEELNQPAAPRMFLLGKLVEVAFYNMGRIRLEWRRVWEVVGEHFNAAGCNASEIVAHYSVDALRQLAIKFLEKGELPNFRFQKDFLRPFEVLYLSIKAQTYLEGNFV</sequence>
<keyword evidence="3" id="KW-1185">Reference proteome</keyword>
<organism evidence="2 3">
    <name type="scientific">Dictyocaulus viviparus</name>
    <name type="common">Bovine lungworm</name>
    <dbReference type="NCBI Taxonomy" id="29172"/>
    <lineage>
        <taxon>Eukaryota</taxon>
        <taxon>Metazoa</taxon>
        <taxon>Ecdysozoa</taxon>
        <taxon>Nematoda</taxon>
        <taxon>Chromadorea</taxon>
        <taxon>Rhabditida</taxon>
        <taxon>Rhabditina</taxon>
        <taxon>Rhabditomorpha</taxon>
        <taxon>Strongyloidea</taxon>
        <taxon>Metastrongylidae</taxon>
        <taxon>Dictyocaulus</taxon>
    </lineage>
</organism>
<accession>A0A0D8XCT1</accession>